<reference evidence="3" key="2">
    <citation type="submission" date="2016-06" db="EMBL/GenBank/DDBJ databases">
        <title>The genome of a short-lived fish provides insights into sex chromosome evolution and the genetic control of aging.</title>
        <authorList>
            <person name="Reichwald K."/>
            <person name="Felder M."/>
            <person name="Petzold A."/>
            <person name="Koch P."/>
            <person name="Groth M."/>
            <person name="Platzer M."/>
        </authorList>
    </citation>
    <scope>NUCLEOTIDE SEQUENCE</scope>
    <source>
        <tissue evidence="3">Brain</tissue>
    </source>
</reference>
<feature type="compositionally biased region" description="Basic and acidic residues" evidence="1">
    <location>
        <begin position="63"/>
        <end position="73"/>
    </location>
</feature>
<feature type="non-terminal residue" evidence="3">
    <location>
        <position position="1"/>
    </location>
</feature>
<dbReference type="EMBL" id="HADY01015065">
    <property type="protein sequence ID" value="SBP53550.1"/>
    <property type="molecule type" value="Transcribed_RNA"/>
</dbReference>
<gene>
    <name evidence="3" type="primary">Nfu_g_1_016053</name>
</gene>
<feature type="non-terminal residue" evidence="3">
    <location>
        <position position="148"/>
    </location>
</feature>
<name>A0A1A8AH29_NOTFU</name>
<proteinExistence type="predicted"/>
<feature type="region of interest" description="Disordered" evidence="1">
    <location>
        <begin position="63"/>
        <end position="89"/>
    </location>
</feature>
<sequence>LKVMLKRACEKTLALANPCTSFVICISCVNSWHCLIENMKRKGQIQAGILQFFPKRVSVSAGENEHGEIRERAAGGSRPEAGTGQGTSIPPLSGQKEYNLYCATVMSDKHERQPLVGHTMLGNQRTCNINAPWRHGLAGILWHSCCHG</sequence>
<accession>A0A1A8AH29</accession>
<evidence type="ECO:0000313" key="3">
    <source>
        <dbReference type="EMBL" id="SBP53550.1"/>
    </source>
</evidence>
<evidence type="ECO:0000256" key="2">
    <source>
        <dbReference type="SAM" id="Phobius"/>
    </source>
</evidence>
<keyword evidence="2" id="KW-0472">Membrane</keyword>
<organism evidence="3">
    <name type="scientific">Nothobranchius furzeri</name>
    <name type="common">Turquoise killifish</name>
    <dbReference type="NCBI Taxonomy" id="105023"/>
    <lineage>
        <taxon>Eukaryota</taxon>
        <taxon>Metazoa</taxon>
        <taxon>Chordata</taxon>
        <taxon>Craniata</taxon>
        <taxon>Vertebrata</taxon>
        <taxon>Euteleostomi</taxon>
        <taxon>Actinopterygii</taxon>
        <taxon>Neopterygii</taxon>
        <taxon>Teleostei</taxon>
        <taxon>Neoteleostei</taxon>
        <taxon>Acanthomorphata</taxon>
        <taxon>Ovalentaria</taxon>
        <taxon>Atherinomorphae</taxon>
        <taxon>Cyprinodontiformes</taxon>
        <taxon>Nothobranchiidae</taxon>
        <taxon>Nothobranchius</taxon>
    </lineage>
</organism>
<protein>
    <submittedName>
        <fullName evidence="3">Uncharacterized protein</fullName>
    </submittedName>
</protein>
<reference evidence="3" key="1">
    <citation type="submission" date="2016-05" db="EMBL/GenBank/DDBJ databases">
        <authorList>
            <person name="Lavstsen T."/>
            <person name="Jespersen J.S."/>
        </authorList>
    </citation>
    <scope>NUCLEOTIDE SEQUENCE</scope>
    <source>
        <tissue evidence="3">Brain</tissue>
    </source>
</reference>
<keyword evidence="2" id="KW-0812">Transmembrane</keyword>
<evidence type="ECO:0000256" key="1">
    <source>
        <dbReference type="SAM" id="MobiDB-lite"/>
    </source>
</evidence>
<keyword evidence="2" id="KW-1133">Transmembrane helix</keyword>
<feature type="transmembrane region" description="Helical" evidence="2">
    <location>
        <begin position="12"/>
        <end position="32"/>
    </location>
</feature>
<dbReference type="AlphaFoldDB" id="A0A1A8AH29"/>